<name>A0A1V4SH63_RUMHU</name>
<gene>
    <name evidence="5" type="ORF">CLHUN_32890</name>
</gene>
<proteinExistence type="predicted"/>
<reference evidence="5 6" key="1">
    <citation type="submission" date="2017-03" db="EMBL/GenBank/DDBJ databases">
        <title>Genome sequence of Clostridium hungatei DSM 14427.</title>
        <authorList>
            <person name="Poehlein A."/>
            <person name="Daniel R."/>
        </authorList>
    </citation>
    <scope>NUCLEOTIDE SEQUENCE [LARGE SCALE GENOMIC DNA]</scope>
    <source>
        <strain evidence="5 6">DSM 14427</strain>
    </source>
</reference>
<dbReference type="PROSITE" id="PS00211">
    <property type="entry name" value="ABC_TRANSPORTER_1"/>
    <property type="match status" value="1"/>
</dbReference>
<keyword evidence="3 5" id="KW-0067">ATP-binding</keyword>
<dbReference type="PANTHER" id="PTHR42734:SF19">
    <property type="entry name" value="IRON COMPOUNDS ABC TRANSPORTER, ATP-BINDING PROTEIN"/>
    <property type="match status" value="1"/>
</dbReference>
<dbReference type="Proteomes" id="UP000191554">
    <property type="component" value="Unassembled WGS sequence"/>
</dbReference>
<dbReference type="SUPFAM" id="SSF52540">
    <property type="entry name" value="P-loop containing nucleoside triphosphate hydrolases"/>
    <property type="match status" value="1"/>
</dbReference>
<evidence type="ECO:0000259" key="4">
    <source>
        <dbReference type="PROSITE" id="PS50893"/>
    </source>
</evidence>
<keyword evidence="6" id="KW-1185">Reference proteome</keyword>
<accession>A0A1V4SH63</accession>
<evidence type="ECO:0000256" key="3">
    <source>
        <dbReference type="ARBA" id="ARBA00022840"/>
    </source>
</evidence>
<keyword evidence="2" id="KW-0547">Nucleotide-binding</keyword>
<dbReference type="AlphaFoldDB" id="A0A1V4SH63"/>
<dbReference type="FunFam" id="3.40.50.300:FF:000134">
    <property type="entry name" value="Iron-enterobactin ABC transporter ATP-binding protein"/>
    <property type="match status" value="1"/>
</dbReference>
<evidence type="ECO:0000256" key="2">
    <source>
        <dbReference type="ARBA" id="ARBA00022741"/>
    </source>
</evidence>
<dbReference type="RefSeq" id="WP_080065728.1">
    <property type="nucleotide sequence ID" value="NZ_MZGX01000024.1"/>
</dbReference>
<dbReference type="Pfam" id="PF00005">
    <property type="entry name" value="ABC_tran"/>
    <property type="match status" value="1"/>
</dbReference>
<dbReference type="PANTHER" id="PTHR42734">
    <property type="entry name" value="METAL TRANSPORT SYSTEM ATP-BINDING PROTEIN TM_0124-RELATED"/>
    <property type="match status" value="1"/>
</dbReference>
<dbReference type="Gene3D" id="3.40.50.300">
    <property type="entry name" value="P-loop containing nucleotide triphosphate hydrolases"/>
    <property type="match status" value="1"/>
</dbReference>
<dbReference type="CDD" id="cd03214">
    <property type="entry name" value="ABC_Iron-Siderophores_B12_Hemin"/>
    <property type="match status" value="1"/>
</dbReference>
<dbReference type="GO" id="GO:0016887">
    <property type="term" value="F:ATP hydrolysis activity"/>
    <property type="evidence" value="ECO:0007669"/>
    <property type="project" value="InterPro"/>
</dbReference>
<feature type="domain" description="ABC transporter" evidence="4">
    <location>
        <begin position="3"/>
        <end position="238"/>
    </location>
</feature>
<dbReference type="SMART" id="SM00382">
    <property type="entry name" value="AAA"/>
    <property type="match status" value="1"/>
</dbReference>
<dbReference type="OrthoDB" id="9799337at2"/>
<dbReference type="InterPro" id="IPR017871">
    <property type="entry name" value="ABC_transporter-like_CS"/>
</dbReference>
<dbReference type="PROSITE" id="PS50893">
    <property type="entry name" value="ABC_TRANSPORTER_2"/>
    <property type="match status" value="1"/>
</dbReference>
<keyword evidence="1" id="KW-0813">Transport</keyword>
<comment type="caution">
    <text evidence="5">The sequence shown here is derived from an EMBL/GenBank/DDBJ whole genome shotgun (WGS) entry which is preliminary data.</text>
</comment>
<protein>
    <submittedName>
        <fullName evidence="5">Putative ABC transporter ATP-binding protein</fullName>
    </submittedName>
</protein>
<dbReference type="InterPro" id="IPR003593">
    <property type="entry name" value="AAA+_ATPase"/>
</dbReference>
<dbReference type="InterPro" id="IPR003439">
    <property type="entry name" value="ABC_transporter-like_ATP-bd"/>
</dbReference>
<dbReference type="STRING" id="48256.CLHUN_32890"/>
<evidence type="ECO:0000256" key="1">
    <source>
        <dbReference type="ARBA" id="ARBA00022448"/>
    </source>
</evidence>
<dbReference type="EMBL" id="MZGX01000024">
    <property type="protein sequence ID" value="OPX42805.1"/>
    <property type="molecule type" value="Genomic_DNA"/>
</dbReference>
<dbReference type="InterPro" id="IPR027417">
    <property type="entry name" value="P-loop_NTPase"/>
</dbReference>
<evidence type="ECO:0000313" key="5">
    <source>
        <dbReference type="EMBL" id="OPX42805.1"/>
    </source>
</evidence>
<organism evidence="5 6">
    <name type="scientific">Ruminiclostridium hungatei</name>
    <name type="common">Clostridium hungatei</name>
    <dbReference type="NCBI Taxonomy" id="48256"/>
    <lineage>
        <taxon>Bacteria</taxon>
        <taxon>Bacillati</taxon>
        <taxon>Bacillota</taxon>
        <taxon>Clostridia</taxon>
        <taxon>Eubacteriales</taxon>
        <taxon>Oscillospiraceae</taxon>
        <taxon>Ruminiclostridium</taxon>
    </lineage>
</organism>
<dbReference type="InterPro" id="IPR050153">
    <property type="entry name" value="Metal_Ion_Import_ABC"/>
</dbReference>
<dbReference type="GO" id="GO:0005524">
    <property type="term" value="F:ATP binding"/>
    <property type="evidence" value="ECO:0007669"/>
    <property type="project" value="UniProtKB-KW"/>
</dbReference>
<evidence type="ECO:0000313" key="6">
    <source>
        <dbReference type="Proteomes" id="UP000191554"/>
    </source>
</evidence>
<sequence length="259" mass="28031">MILDINKISCGYGSRAVLKNISFSIASGEICCLLGPNGVGKTTLFKTILGFLKTIEGNISVDGEDIKALSRKQLARILGYVPQAHTPPFPYTVGEVVTMGRTVHLGIFSSPSNKDAKIAEGALEVLGIQHLRDRIYTEISGGERQLVLIARALAKEPEFLIMDEPTANLDFGNQIRVVEQVNKLARRGLGILMTTHSPEHVFQCDSNVALLDREGGLAFGKAEKVVTEESLLRAYGIQVKIAEVPTETGSKKVCVPDSV</sequence>